<gene>
    <name evidence="2" type="ORF">PVAP13_6NG320900</name>
</gene>
<proteinExistence type="predicted"/>
<sequence length="320" mass="33925">MLAAAALAISPSLSQTSVHLFVFFHGSPDSPSLDAAGRSHEHHELRVADLHPFHPSSSPLHRRSATAVRSRAPPLPLHRFVVPAARRRGLTPPRAPLAKTHTISGSSSPISHHSAVPAWTSCASAASSDSGSHVCPPPLALREGGVSGGCGGPVRDGVRAGGGTRLLATPSARRGLAPRPCHRDGIHVLRPWALLATASAPAAGRVCSRLHPRAPPQRRRPGCFARCLATTCAPCFSRAEATSLVPALEAAPFFPTGATFCLRQRRPVRGRDGVTDLTDRVLHSANFPIRKIHGIRWRGFHILATPTDGLDTYVNFGKTP</sequence>
<dbReference type="Proteomes" id="UP000823388">
    <property type="component" value="Chromosome 6N"/>
</dbReference>
<dbReference type="AlphaFoldDB" id="A0A8T0R4S6"/>
<comment type="caution">
    <text evidence="2">The sequence shown here is derived from an EMBL/GenBank/DDBJ whole genome shotgun (WGS) entry which is preliminary data.</text>
</comment>
<accession>A0A8T0R4S6</accession>
<keyword evidence="3" id="KW-1185">Reference proteome</keyword>
<organism evidence="2 3">
    <name type="scientific">Panicum virgatum</name>
    <name type="common">Blackwell switchgrass</name>
    <dbReference type="NCBI Taxonomy" id="38727"/>
    <lineage>
        <taxon>Eukaryota</taxon>
        <taxon>Viridiplantae</taxon>
        <taxon>Streptophyta</taxon>
        <taxon>Embryophyta</taxon>
        <taxon>Tracheophyta</taxon>
        <taxon>Spermatophyta</taxon>
        <taxon>Magnoliopsida</taxon>
        <taxon>Liliopsida</taxon>
        <taxon>Poales</taxon>
        <taxon>Poaceae</taxon>
        <taxon>PACMAD clade</taxon>
        <taxon>Panicoideae</taxon>
        <taxon>Panicodae</taxon>
        <taxon>Paniceae</taxon>
        <taxon>Panicinae</taxon>
        <taxon>Panicum</taxon>
        <taxon>Panicum sect. Hiantes</taxon>
    </lineage>
</organism>
<reference evidence="2" key="1">
    <citation type="submission" date="2020-05" db="EMBL/GenBank/DDBJ databases">
        <title>WGS assembly of Panicum virgatum.</title>
        <authorList>
            <person name="Lovell J.T."/>
            <person name="Jenkins J."/>
            <person name="Shu S."/>
            <person name="Juenger T.E."/>
            <person name="Schmutz J."/>
        </authorList>
    </citation>
    <scope>NUCLEOTIDE SEQUENCE</scope>
    <source>
        <strain evidence="2">AP13</strain>
    </source>
</reference>
<feature type="region of interest" description="Disordered" evidence="1">
    <location>
        <begin position="51"/>
        <end position="71"/>
    </location>
</feature>
<protein>
    <submittedName>
        <fullName evidence="2">Uncharacterized protein</fullName>
    </submittedName>
</protein>
<evidence type="ECO:0000313" key="3">
    <source>
        <dbReference type="Proteomes" id="UP000823388"/>
    </source>
</evidence>
<feature type="compositionally biased region" description="Low complexity" evidence="1">
    <location>
        <begin position="100"/>
        <end position="111"/>
    </location>
</feature>
<evidence type="ECO:0000313" key="2">
    <source>
        <dbReference type="EMBL" id="KAG2580165.1"/>
    </source>
</evidence>
<dbReference type="EMBL" id="CM029048">
    <property type="protein sequence ID" value="KAG2580165.1"/>
    <property type="molecule type" value="Genomic_DNA"/>
</dbReference>
<evidence type="ECO:0000256" key="1">
    <source>
        <dbReference type="SAM" id="MobiDB-lite"/>
    </source>
</evidence>
<feature type="region of interest" description="Disordered" evidence="1">
    <location>
        <begin position="90"/>
        <end position="111"/>
    </location>
</feature>
<name>A0A8T0R4S6_PANVG</name>